<comment type="caution">
    <text evidence="3">The sequence shown here is derived from an EMBL/GenBank/DDBJ whole genome shotgun (WGS) entry which is preliminary data.</text>
</comment>
<evidence type="ECO:0000256" key="2">
    <source>
        <dbReference type="SAM" id="Phobius"/>
    </source>
</evidence>
<protein>
    <submittedName>
        <fullName evidence="3">DUF1700 domain-containing protein</fullName>
    </submittedName>
</protein>
<dbReference type="EMBL" id="WMQE01000003">
    <property type="protein sequence ID" value="MTK20142.1"/>
    <property type="molecule type" value="Genomic_DNA"/>
</dbReference>
<accession>A0A173THC1</accession>
<evidence type="ECO:0000313" key="4">
    <source>
        <dbReference type="Proteomes" id="UP000487649"/>
    </source>
</evidence>
<organism evidence="3 4">
    <name type="scientific">Turicibacter sanguinis</name>
    <dbReference type="NCBI Taxonomy" id="154288"/>
    <lineage>
        <taxon>Bacteria</taxon>
        <taxon>Bacillati</taxon>
        <taxon>Bacillota</taxon>
        <taxon>Erysipelotrichia</taxon>
        <taxon>Erysipelotrichales</taxon>
        <taxon>Turicibacteraceae</taxon>
        <taxon>Turicibacter</taxon>
    </lineage>
</organism>
<reference evidence="3 4" key="1">
    <citation type="journal article" date="2019" name="Nat. Med.">
        <title>A library of human gut bacterial isolates paired with longitudinal multiomics data enables mechanistic microbiome research.</title>
        <authorList>
            <person name="Poyet M."/>
            <person name="Groussin M."/>
            <person name="Gibbons S.M."/>
            <person name="Avila-Pacheco J."/>
            <person name="Jiang X."/>
            <person name="Kearney S.M."/>
            <person name="Perrotta A.R."/>
            <person name="Berdy B."/>
            <person name="Zhao S."/>
            <person name="Lieberman T.D."/>
            <person name="Swanson P.K."/>
            <person name="Smith M."/>
            <person name="Roesemann S."/>
            <person name="Alexander J.E."/>
            <person name="Rich S.A."/>
            <person name="Livny J."/>
            <person name="Vlamakis H."/>
            <person name="Clish C."/>
            <person name="Bullock K."/>
            <person name="Deik A."/>
            <person name="Scott J."/>
            <person name="Pierce K.A."/>
            <person name="Xavier R.J."/>
            <person name="Alm E.J."/>
        </authorList>
    </citation>
    <scope>NUCLEOTIDE SEQUENCE [LARGE SCALE GENOMIC DNA]</scope>
    <source>
        <strain evidence="3 4">BIOML-A198</strain>
    </source>
</reference>
<dbReference type="AlphaFoldDB" id="A0A173THC1"/>
<dbReference type="Proteomes" id="UP000487649">
    <property type="component" value="Unassembled WGS sequence"/>
</dbReference>
<feature type="transmembrane region" description="Helical" evidence="2">
    <location>
        <begin position="95"/>
        <end position="119"/>
    </location>
</feature>
<evidence type="ECO:0000313" key="3">
    <source>
        <dbReference type="EMBL" id="MTK20142.1"/>
    </source>
</evidence>
<evidence type="ECO:0000256" key="1">
    <source>
        <dbReference type="SAM" id="MobiDB-lite"/>
    </source>
</evidence>
<sequence>MDMINQWLEELERELQDILEEDRLEILSSYKEQVNEMKELDIDEEEILSRLGWPKKVAQEVKQSLDYTESRFPADKDDSKVEKPKSNEKGFKKGISICAIIASLCVSILFFMTSFRFIIGSIFLMSFSIGLAIAVLGVTLILFNIGVASLYTGYLIYKRLN</sequence>
<keyword evidence="2" id="KW-0472">Membrane</keyword>
<feature type="region of interest" description="Disordered" evidence="1">
    <location>
        <begin position="68"/>
        <end position="87"/>
    </location>
</feature>
<gene>
    <name evidence="3" type="ORF">GMA92_01660</name>
</gene>
<keyword evidence="2" id="KW-1133">Transmembrane helix</keyword>
<proteinExistence type="predicted"/>
<dbReference type="Pfam" id="PF22564">
    <property type="entry name" value="HAAS"/>
    <property type="match status" value="1"/>
</dbReference>
<dbReference type="OrthoDB" id="9804829at2"/>
<name>A0A173THC1_9FIRM</name>
<feature type="transmembrane region" description="Helical" evidence="2">
    <location>
        <begin position="131"/>
        <end position="157"/>
    </location>
</feature>
<keyword evidence="2" id="KW-0812">Transmembrane</keyword>